<dbReference type="PANTHER" id="PTHR48041">
    <property type="entry name" value="ABC TRANSPORTER G FAMILY MEMBER 28"/>
    <property type="match status" value="1"/>
</dbReference>
<comment type="similarity">
    <text evidence="2">Belongs to the ABC transporter superfamily. ABCG family. Eye pigment precursor importer (TC 3.A.1.204) subfamily.</text>
</comment>
<dbReference type="GO" id="GO:0016887">
    <property type="term" value="F:ATP hydrolysis activity"/>
    <property type="evidence" value="ECO:0007669"/>
    <property type="project" value="InterPro"/>
</dbReference>
<feature type="domain" description="ABC transporter" evidence="10">
    <location>
        <begin position="52"/>
        <end position="300"/>
    </location>
</feature>
<reference evidence="11" key="1">
    <citation type="submission" date="2025-08" db="UniProtKB">
        <authorList>
            <consortium name="RefSeq"/>
        </authorList>
    </citation>
    <scope>IDENTIFICATION</scope>
    <source>
        <tissue evidence="11">Whole insect</tissue>
    </source>
</reference>
<evidence type="ECO:0000256" key="2">
    <source>
        <dbReference type="ARBA" id="ARBA00005814"/>
    </source>
</evidence>
<keyword evidence="6" id="KW-0067">ATP-binding</keyword>
<evidence type="ECO:0000313" key="11">
    <source>
        <dbReference type="RefSeq" id="XP_028131579.1"/>
    </source>
</evidence>
<dbReference type="PANTHER" id="PTHR48041:SF139">
    <property type="entry name" value="PROTEIN SCARLET"/>
    <property type="match status" value="1"/>
</dbReference>
<dbReference type="PROSITE" id="PS50893">
    <property type="entry name" value="ABC_TRANSPORTER_2"/>
    <property type="match status" value="1"/>
</dbReference>
<dbReference type="GO" id="GO:0005524">
    <property type="term" value="F:ATP binding"/>
    <property type="evidence" value="ECO:0007669"/>
    <property type="project" value="UniProtKB-KW"/>
</dbReference>
<dbReference type="PROSITE" id="PS00211">
    <property type="entry name" value="ABC_TRANSPORTER_1"/>
    <property type="match status" value="1"/>
</dbReference>
<evidence type="ECO:0000256" key="3">
    <source>
        <dbReference type="ARBA" id="ARBA00022448"/>
    </source>
</evidence>
<dbReference type="InterPro" id="IPR013525">
    <property type="entry name" value="ABC2_TM"/>
</dbReference>
<protein>
    <submittedName>
        <fullName evidence="11">Protein scarlet isoform X1</fullName>
    </submittedName>
</protein>
<dbReference type="Gene3D" id="3.40.50.300">
    <property type="entry name" value="P-loop containing nucleotide triphosphate hydrolases"/>
    <property type="match status" value="1"/>
</dbReference>
<proteinExistence type="inferred from homology"/>
<feature type="transmembrane region" description="Helical" evidence="9">
    <location>
        <begin position="504"/>
        <end position="527"/>
    </location>
</feature>
<dbReference type="InterPro" id="IPR003439">
    <property type="entry name" value="ABC_transporter-like_ATP-bd"/>
</dbReference>
<dbReference type="Pfam" id="PF19055">
    <property type="entry name" value="ABC2_membrane_7"/>
    <property type="match status" value="1"/>
</dbReference>
<evidence type="ECO:0000256" key="8">
    <source>
        <dbReference type="ARBA" id="ARBA00023136"/>
    </source>
</evidence>
<dbReference type="InterPro" id="IPR017871">
    <property type="entry name" value="ABC_transporter-like_CS"/>
</dbReference>
<dbReference type="RefSeq" id="XP_028131579.1">
    <property type="nucleotide sequence ID" value="XM_028275778.1"/>
</dbReference>
<name>A0A6P7F714_DIAVI</name>
<dbReference type="InterPro" id="IPR050352">
    <property type="entry name" value="ABCG_transporters"/>
</dbReference>
<dbReference type="Pfam" id="PF01061">
    <property type="entry name" value="ABC2_membrane"/>
    <property type="match status" value="1"/>
</dbReference>
<feature type="transmembrane region" description="Helical" evidence="9">
    <location>
        <begin position="547"/>
        <end position="568"/>
    </location>
</feature>
<keyword evidence="5" id="KW-0547">Nucleotide-binding</keyword>
<keyword evidence="3" id="KW-0813">Transport</keyword>
<dbReference type="GO" id="GO:0005886">
    <property type="term" value="C:plasma membrane"/>
    <property type="evidence" value="ECO:0007669"/>
    <property type="project" value="TreeGrafter"/>
</dbReference>
<dbReference type="InterPro" id="IPR043926">
    <property type="entry name" value="ABCG_dom"/>
</dbReference>
<evidence type="ECO:0000256" key="6">
    <source>
        <dbReference type="ARBA" id="ARBA00022840"/>
    </source>
</evidence>
<dbReference type="SMART" id="SM00382">
    <property type="entry name" value="AAA"/>
    <property type="match status" value="1"/>
</dbReference>
<evidence type="ECO:0000256" key="7">
    <source>
        <dbReference type="ARBA" id="ARBA00022989"/>
    </source>
</evidence>
<dbReference type="KEGG" id="dvv:114327235"/>
<evidence type="ECO:0000256" key="5">
    <source>
        <dbReference type="ARBA" id="ARBA00022741"/>
    </source>
</evidence>
<accession>A0A6P7F714</accession>
<evidence type="ECO:0000256" key="9">
    <source>
        <dbReference type="SAM" id="Phobius"/>
    </source>
</evidence>
<keyword evidence="4 9" id="KW-0812">Transmembrane</keyword>
<dbReference type="GO" id="GO:0030659">
    <property type="term" value="C:cytoplasmic vesicle membrane"/>
    <property type="evidence" value="ECO:0007669"/>
    <property type="project" value="TreeGrafter"/>
</dbReference>
<comment type="subcellular location">
    <subcellularLocation>
        <location evidence="1">Membrane</location>
        <topology evidence="1">Multi-pass membrane protein</topology>
    </subcellularLocation>
</comment>
<dbReference type="InterPro" id="IPR003593">
    <property type="entry name" value="AAA+_ATPase"/>
</dbReference>
<gene>
    <name evidence="11" type="primary">LOC114327235</name>
</gene>
<dbReference type="InParanoid" id="A0A6P7F714"/>
<keyword evidence="7 9" id="KW-1133">Transmembrane helix</keyword>
<sequence length="650" mass="73887">MLDVEETPLNLFQSHGSSGSYNEFDIYASASLAKKRQRTYSRWSPIEEGVTLVWENLSVYSSTTKNGQMQHKQIINGVTGAVKAGSLVAIMGSSGAGKSTLMTALGYRTEGSILTEGNILINGRQIGDYMKYLSGFMHQEDMLLSYLTVREHMNIMANLKLDRRLSGNDKKQLIYDILRQLGLMKCIDLKIGGIDQAKSLSGGEKKRLAFATELLTDPPLLFCDEPTTGLDSYSAQKLVVIMNQMAITGKTILCTIHQPSSDIFAMFSQLILVADGRIAYMGSTNNALDFFERMGYVCPTSYNPADFYIKTLSTTPGYEDNCRQTVKRICDQFAVSDEAKEVEIVVQYELHMGRVATQRKFELRQNFKEIRWLSKLFWLTYRWILEIYRNPSLEAMKIAQRMLIGFIVGFCYLGTDALTQNGVQSVTGIIFMFVSENTFNPMYSVLHQFPSYLPLFLREYKSGLYHPATYYLSRILSLLPGFILEPLIFVITAYWLAGLRTSGYAFLMTLSVIVLTMNVSSACSVMFSNAFDSVPTALAYLVPFDYAHMITSGVFVKLSTLPLVFSWIKYLSWLMYSTEALYILQWKDVTNITCVNPPEGFSCMNNGQDVLARYDFKETDFQFDIFGMLVLLLCFYILGYFFLWRRVRYH</sequence>
<dbReference type="Pfam" id="PF00005">
    <property type="entry name" value="ABC_tran"/>
    <property type="match status" value="1"/>
</dbReference>
<dbReference type="OrthoDB" id="66620at2759"/>
<dbReference type="InterPro" id="IPR027417">
    <property type="entry name" value="P-loop_NTPase"/>
</dbReference>
<dbReference type="FunCoup" id="A0A6P7F714">
    <property type="interactions" value="1"/>
</dbReference>
<evidence type="ECO:0000259" key="10">
    <source>
        <dbReference type="PROSITE" id="PS50893"/>
    </source>
</evidence>
<dbReference type="GO" id="GO:0140359">
    <property type="term" value="F:ABC-type transporter activity"/>
    <property type="evidence" value="ECO:0007669"/>
    <property type="project" value="InterPro"/>
</dbReference>
<feature type="transmembrane region" description="Helical" evidence="9">
    <location>
        <begin position="475"/>
        <end position="497"/>
    </location>
</feature>
<evidence type="ECO:0000256" key="1">
    <source>
        <dbReference type="ARBA" id="ARBA00004141"/>
    </source>
</evidence>
<keyword evidence="8 9" id="KW-0472">Membrane</keyword>
<organism evidence="11">
    <name type="scientific">Diabrotica virgifera virgifera</name>
    <name type="common">western corn rootworm</name>
    <dbReference type="NCBI Taxonomy" id="50390"/>
    <lineage>
        <taxon>Eukaryota</taxon>
        <taxon>Metazoa</taxon>
        <taxon>Ecdysozoa</taxon>
        <taxon>Arthropoda</taxon>
        <taxon>Hexapoda</taxon>
        <taxon>Insecta</taxon>
        <taxon>Pterygota</taxon>
        <taxon>Neoptera</taxon>
        <taxon>Endopterygota</taxon>
        <taxon>Coleoptera</taxon>
        <taxon>Polyphaga</taxon>
        <taxon>Cucujiformia</taxon>
        <taxon>Chrysomeloidea</taxon>
        <taxon>Chrysomelidae</taxon>
        <taxon>Galerucinae</taxon>
        <taxon>Diabroticina</taxon>
        <taxon>Diabroticites</taxon>
        <taxon>Diabrotica</taxon>
    </lineage>
</organism>
<dbReference type="SUPFAM" id="SSF52540">
    <property type="entry name" value="P-loop containing nucleoside triphosphate hydrolases"/>
    <property type="match status" value="1"/>
</dbReference>
<evidence type="ECO:0000256" key="4">
    <source>
        <dbReference type="ARBA" id="ARBA00022692"/>
    </source>
</evidence>
<dbReference type="AlphaFoldDB" id="A0A6P7F714"/>
<feature type="transmembrane region" description="Helical" evidence="9">
    <location>
        <begin position="623"/>
        <end position="644"/>
    </location>
</feature>